<name>B8GE73_METPE</name>
<reference evidence="1 2" key="1">
    <citation type="journal article" date="2015" name="Genome Announc.">
        <title>Complete Genome Sequence of Methanosphaerula palustris E1-9CT, a Hydrogenotrophic Methanogen Isolated from a Minerotrophic Fen Peatland.</title>
        <authorList>
            <person name="Cadillo-Quiroz H."/>
            <person name="Browne P."/>
            <person name="Kyrpides N."/>
            <person name="Woyke T."/>
            <person name="Goodwin L."/>
            <person name="Detter C."/>
            <person name="Yavitt J.B."/>
            <person name="Zinder S.H."/>
        </authorList>
    </citation>
    <scope>NUCLEOTIDE SEQUENCE [LARGE SCALE GENOMIC DNA]</scope>
    <source>
        <strain evidence="2">ATCC BAA-1556 / DSM 19958 / E1-9c</strain>
    </source>
</reference>
<dbReference type="Proteomes" id="UP000002457">
    <property type="component" value="Chromosome"/>
</dbReference>
<organism evidence="1 2">
    <name type="scientific">Methanosphaerula palustris (strain ATCC BAA-1556 / DSM 19958 / E1-9c)</name>
    <dbReference type="NCBI Taxonomy" id="521011"/>
    <lineage>
        <taxon>Archaea</taxon>
        <taxon>Methanobacteriati</taxon>
        <taxon>Methanobacteriota</taxon>
        <taxon>Stenosarchaea group</taxon>
        <taxon>Methanomicrobia</taxon>
        <taxon>Methanomicrobiales</taxon>
        <taxon>Methanoregulaceae</taxon>
        <taxon>Methanosphaerula</taxon>
    </lineage>
</organism>
<dbReference type="STRING" id="521011.Mpal_2288"/>
<evidence type="ECO:0000313" key="2">
    <source>
        <dbReference type="Proteomes" id="UP000002457"/>
    </source>
</evidence>
<dbReference type="EMBL" id="CP001338">
    <property type="protein sequence ID" value="ACL17574.1"/>
    <property type="molecule type" value="Genomic_DNA"/>
</dbReference>
<accession>B8GE73</accession>
<protein>
    <submittedName>
        <fullName evidence="1">Uncharacterized protein</fullName>
    </submittedName>
</protein>
<dbReference type="AlphaFoldDB" id="B8GE73"/>
<dbReference type="HOGENOM" id="CLU_3362573_0_0_2"/>
<proteinExistence type="predicted"/>
<keyword evidence="2" id="KW-1185">Reference proteome</keyword>
<gene>
    <name evidence="1" type="ordered locus">Mpal_2288</name>
</gene>
<sequence length="35" mass="3834">MFEVDITLMIDSALFPVSGIMGGYFFTTSVDVLCL</sequence>
<evidence type="ECO:0000313" key="1">
    <source>
        <dbReference type="EMBL" id="ACL17574.1"/>
    </source>
</evidence>
<dbReference type="KEGG" id="mpl:Mpal_2288"/>